<keyword evidence="7" id="KW-0297">G-protein coupled receptor</keyword>
<dbReference type="InterPro" id="IPR054714">
    <property type="entry name" value="GPR158_179_extracellular"/>
</dbReference>
<keyword evidence="9" id="KW-0325">Glycoprotein</keyword>
<comment type="similarity">
    <text evidence="3">Belongs to the Nth/MutY family.</text>
</comment>
<dbReference type="PANTHER" id="PTHR32546">
    <property type="entry name" value="G-PROTEIN COUPLED RECEPTOR 158-RELATED"/>
    <property type="match status" value="1"/>
</dbReference>
<proteinExistence type="inferred from homology"/>
<keyword evidence="6" id="KW-0378">Hydrolase</keyword>
<evidence type="ECO:0000256" key="9">
    <source>
        <dbReference type="ARBA" id="ARBA00023180"/>
    </source>
</evidence>
<keyword evidence="10" id="KW-0807">Transducer</keyword>
<keyword evidence="4" id="KW-1003">Cell membrane</keyword>
<accession>A0ABM1RUQ6</accession>
<dbReference type="GeneID" id="111083128"/>
<keyword evidence="8 15" id="KW-0675">Receptor</keyword>
<evidence type="ECO:0000256" key="8">
    <source>
        <dbReference type="ARBA" id="ARBA00023170"/>
    </source>
</evidence>
<evidence type="ECO:0000313" key="15">
    <source>
        <dbReference type="RefSeq" id="XP_022235111.1"/>
    </source>
</evidence>
<reference evidence="15" key="1">
    <citation type="submission" date="2025-08" db="UniProtKB">
        <authorList>
            <consortium name="RefSeq"/>
        </authorList>
    </citation>
    <scope>IDENTIFICATION</scope>
    <source>
        <tissue evidence="15">Muscle</tissue>
    </source>
</reference>
<keyword evidence="12" id="KW-0812">Transmembrane</keyword>
<keyword evidence="11" id="KW-0326">Glycosidase</keyword>
<keyword evidence="14" id="KW-1185">Reference proteome</keyword>
<comment type="similarity">
    <text evidence="2">Belongs to the G-protein coupled receptor 3 family.</text>
</comment>
<evidence type="ECO:0000256" key="5">
    <source>
        <dbReference type="ARBA" id="ARBA00022729"/>
    </source>
</evidence>
<dbReference type="PANTHER" id="PTHR32546:SF26">
    <property type="entry name" value="SMOG, ISOFORM D"/>
    <property type="match status" value="1"/>
</dbReference>
<evidence type="ECO:0000256" key="2">
    <source>
        <dbReference type="ARBA" id="ARBA00007242"/>
    </source>
</evidence>
<protein>
    <submittedName>
        <fullName evidence="15">Probable G-protein coupled receptor 158</fullName>
    </submittedName>
</protein>
<dbReference type="InterPro" id="IPR009030">
    <property type="entry name" value="Growth_fac_rcpt_cys_sf"/>
</dbReference>
<dbReference type="PROSITE" id="PS00764">
    <property type="entry name" value="ENDONUCLEASE_III_1"/>
    <property type="match status" value="1"/>
</dbReference>
<feature type="transmembrane region" description="Helical" evidence="12">
    <location>
        <begin position="128"/>
        <end position="153"/>
    </location>
</feature>
<name>A0ABM1RUQ6_LIMPO</name>
<evidence type="ECO:0000256" key="4">
    <source>
        <dbReference type="ARBA" id="ARBA00022475"/>
    </source>
</evidence>
<gene>
    <name evidence="15" type="primary">LOC111083128</name>
</gene>
<dbReference type="InterPro" id="IPR004035">
    <property type="entry name" value="Endouclease-III_FeS-bd_BS"/>
</dbReference>
<dbReference type="SUPFAM" id="SSF57184">
    <property type="entry name" value="Growth factor receptor domain"/>
    <property type="match status" value="1"/>
</dbReference>
<keyword evidence="12" id="KW-1133">Transmembrane helix</keyword>
<dbReference type="RefSeq" id="XP_022235111.1">
    <property type="nucleotide sequence ID" value="XM_022379403.1"/>
</dbReference>
<keyword evidence="5" id="KW-0732">Signal</keyword>
<organism evidence="14 15">
    <name type="scientific">Limulus polyphemus</name>
    <name type="common">Atlantic horseshoe crab</name>
    <dbReference type="NCBI Taxonomy" id="6850"/>
    <lineage>
        <taxon>Eukaryota</taxon>
        <taxon>Metazoa</taxon>
        <taxon>Ecdysozoa</taxon>
        <taxon>Arthropoda</taxon>
        <taxon>Chelicerata</taxon>
        <taxon>Merostomata</taxon>
        <taxon>Xiphosura</taxon>
        <taxon>Limulidae</taxon>
        <taxon>Limulus</taxon>
    </lineage>
</organism>
<evidence type="ECO:0000256" key="10">
    <source>
        <dbReference type="ARBA" id="ARBA00023224"/>
    </source>
</evidence>
<dbReference type="Proteomes" id="UP000694941">
    <property type="component" value="Unplaced"/>
</dbReference>
<evidence type="ECO:0000256" key="7">
    <source>
        <dbReference type="ARBA" id="ARBA00023040"/>
    </source>
</evidence>
<evidence type="ECO:0000256" key="11">
    <source>
        <dbReference type="ARBA" id="ARBA00023295"/>
    </source>
</evidence>
<sequence>MISIDLKYVDINQCAEDESMFAGTHKCDKESTECIHISGKGFRRGAYKCQCRRGYYFPKSYLTEGFTGGKQNSFLGSEVENAFVASRVRGGSPVEGSLIYPDSFRCLPCKPGCKTCVDDTSCFSEYNMLLRSVALGLQSFCTTITIVVAVVVFRLRKSKVVFL</sequence>
<evidence type="ECO:0000259" key="13">
    <source>
        <dbReference type="Pfam" id="PF22572"/>
    </source>
</evidence>
<keyword evidence="12" id="KW-0472">Membrane</keyword>
<evidence type="ECO:0000256" key="1">
    <source>
        <dbReference type="ARBA" id="ARBA00004651"/>
    </source>
</evidence>
<dbReference type="Pfam" id="PF22572">
    <property type="entry name" value="GPR158_179_EC"/>
    <property type="match status" value="1"/>
</dbReference>
<feature type="domain" description="GPR158/179 extracellular" evidence="13">
    <location>
        <begin position="2"/>
        <end position="56"/>
    </location>
</feature>
<evidence type="ECO:0000256" key="12">
    <source>
        <dbReference type="SAM" id="Phobius"/>
    </source>
</evidence>
<evidence type="ECO:0000256" key="3">
    <source>
        <dbReference type="ARBA" id="ARBA00008343"/>
    </source>
</evidence>
<dbReference type="InterPro" id="IPR043458">
    <property type="entry name" value="GPR158/179"/>
</dbReference>
<evidence type="ECO:0000256" key="6">
    <source>
        <dbReference type="ARBA" id="ARBA00022801"/>
    </source>
</evidence>
<evidence type="ECO:0000313" key="14">
    <source>
        <dbReference type="Proteomes" id="UP000694941"/>
    </source>
</evidence>
<comment type="subcellular location">
    <subcellularLocation>
        <location evidence="1">Cell membrane</location>
        <topology evidence="1">Multi-pass membrane protein</topology>
    </subcellularLocation>
</comment>